<dbReference type="InterPro" id="IPR004860">
    <property type="entry name" value="LAGLIDADG_dom"/>
</dbReference>
<geneLocation type="mitochondrion" evidence="3"/>
<accession>A0A4D6FF79</accession>
<reference evidence="3" key="1">
    <citation type="journal article" date="2019" name="BMC Genomics">
        <title>Mobile genetic elements explain size variation in the mitochondrial genomes of four closely-related Armillaria species.</title>
        <authorList>
            <person name="Kolesnikova A.I."/>
            <person name="Putintseva Y.A."/>
            <person name="Simonov E.P."/>
            <person name="Biriukov V.V."/>
            <person name="Oreshkova N.V."/>
            <person name="Pavlov I.N."/>
            <person name="Sharov V.V."/>
            <person name="Kuzmin D.A."/>
            <person name="Anderson J.B."/>
            <person name="Krutovsky K.V."/>
        </authorList>
    </citation>
    <scope>NUCLEOTIDE SEQUENCE</scope>
</reference>
<organism evidence="3">
    <name type="scientific">Armillaria sinapina</name>
    <dbReference type="NCBI Taxonomy" id="64372"/>
    <lineage>
        <taxon>Eukaryota</taxon>
        <taxon>Fungi</taxon>
        <taxon>Dikarya</taxon>
        <taxon>Basidiomycota</taxon>
        <taxon>Agaricomycotina</taxon>
        <taxon>Agaricomycetes</taxon>
        <taxon>Agaricomycetidae</taxon>
        <taxon>Agaricales</taxon>
        <taxon>Marasmiineae</taxon>
        <taxon>Physalacriaceae</taxon>
        <taxon>Armillaria</taxon>
    </lineage>
</organism>
<dbReference type="PANTHER" id="PTHR36181">
    <property type="entry name" value="INTRON-ENCODED ENDONUCLEASE AI3-RELATED"/>
    <property type="match status" value="1"/>
</dbReference>
<evidence type="ECO:0000256" key="1">
    <source>
        <dbReference type="ARBA" id="ARBA00002670"/>
    </source>
</evidence>
<protein>
    <recommendedName>
        <fullName evidence="2">Homing endonuclease LAGLIDADG domain-containing protein</fullName>
    </recommendedName>
</protein>
<dbReference type="InterPro" id="IPR027434">
    <property type="entry name" value="Homing_endonucl"/>
</dbReference>
<dbReference type="Pfam" id="PF00961">
    <property type="entry name" value="LAGLIDADG_1"/>
    <property type="match status" value="2"/>
</dbReference>
<gene>
    <name evidence="3" type="primary">hyp5</name>
</gene>
<dbReference type="GO" id="GO:0004519">
    <property type="term" value="F:endonuclease activity"/>
    <property type="evidence" value="ECO:0007669"/>
    <property type="project" value="InterPro"/>
</dbReference>
<dbReference type="GeneID" id="40135469"/>
<name>A0A4D6FF79_9AGAR</name>
<sequence length="348" mass="40059">MTNTMTNYFLDSLVPQTSLHGIESGRDFSKARNNEKLLPWQVTGLADGEGGFNCFIENTGKGLTGHTVKLEFKVTQKTHSSGILYELQEFFGCGSVVIDNRKTDTKKYHITALSSILEKIIPHFESYPCLTSKFLNFIDWKQIALIMSKKEHLTIKGIEEIKELISKMNKNRSFEDKYNHCKTYLGLTVLPNGEWKTNYNLPANWVQTYLTGESMFYTYLAEKKSRGKVYQGCDSSLELGQNNHDVAVLISLKQFFNGGYIKPKYKYDNIDECIKSRSVNRYVLRNTDSIIQFVDKYPMLTRKQLDYLDWKRIVELKISNAHKTEEGLALIKDIISKVNSRRDSTLTD</sequence>
<feature type="domain" description="Homing endonuclease LAGLIDADG" evidence="2">
    <location>
        <begin position="43"/>
        <end position="143"/>
    </location>
</feature>
<evidence type="ECO:0000313" key="3">
    <source>
        <dbReference type="EMBL" id="QCB16339.1"/>
    </source>
</evidence>
<dbReference type="EMBL" id="MH282847">
    <property type="protein sequence ID" value="QCB16339.1"/>
    <property type="molecule type" value="Genomic_DNA"/>
</dbReference>
<dbReference type="RefSeq" id="YP_009631559.1">
    <property type="nucleotide sequence ID" value="NC_042229.1"/>
</dbReference>
<dbReference type="PANTHER" id="PTHR36181:SF3">
    <property type="entry name" value="INTRON-ENCODED DNA ENDONUCLEASE AI5 BETA"/>
    <property type="match status" value="1"/>
</dbReference>
<proteinExistence type="predicted"/>
<feature type="domain" description="Homing endonuclease LAGLIDADG" evidence="2">
    <location>
        <begin position="212"/>
        <end position="314"/>
    </location>
</feature>
<keyword evidence="3" id="KW-0496">Mitochondrion</keyword>
<dbReference type="GO" id="GO:0005739">
    <property type="term" value="C:mitochondrion"/>
    <property type="evidence" value="ECO:0007669"/>
    <property type="project" value="UniProtKB-ARBA"/>
</dbReference>
<evidence type="ECO:0000259" key="2">
    <source>
        <dbReference type="Pfam" id="PF00961"/>
    </source>
</evidence>
<comment type="function">
    <text evidence="1">Mitochondrial DNA endonuclease involved in intron homing.</text>
</comment>
<dbReference type="Gene3D" id="3.10.28.10">
    <property type="entry name" value="Homing endonucleases"/>
    <property type="match status" value="2"/>
</dbReference>
<dbReference type="InterPro" id="IPR051289">
    <property type="entry name" value="LAGLIDADG_Endonuclease"/>
</dbReference>
<dbReference type="SUPFAM" id="SSF55608">
    <property type="entry name" value="Homing endonucleases"/>
    <property type="match status" value="2"/>
</dbReference>
<dbReference type="AlphaFoldDB" id="A0A4D6FF79"/>